<reference evidence="1" key="1">
    <citation type="journal article" date="2020" name="Nature">
        <title>Giant virus diversity and host interactions through global metagenomics.</title>
        <authorList>
            <person name="Schulz F."/>
            <person name="Roux S."/>
            <person name="Paez-Espino D."/>
            <person name="Jungbluth S."/>
            <person name="Walsh D.A."/>
            <person name="Denef V.J."/>
            <person name="McMahon K.D."/>
            <person name="Konstantinidis K.T."/>
            <person name="Eloe-Fadrosh E.A."/>
            <person name="Kyrpides N.C."/>
            <person name="Woyke T."/>
        </authorList>
    </citation>
    <scope>NUCLEOTIDE SEQUENCE</scope>
    <source>
        <strain evidence="1">GVMAG-M-3300027708-39</strain>
    </source>
</reference>
<dbReference type="EMBL" id="MN740395">
    <property type="protein sequence ID" value="QHU04292.1"/>
    <property type="molecule type" value="Genomic_DNA"/>
</dbReference>
<dbReference type="AlphaFoldDB" id="A0A6C0JF95"/>
<proteinExistence type="predicted"/>
<accession>A0A6C0JF95</accession>
<protein>
    <submittedName>
        <fullName evidence="1">Uncharacterized protein</fullName>
    </submittedName>
</protein>
<evidence type="ECO:0000313" key="1">
    <source>
        <dbReference type="EMBL" id="QHU04292.1"/>
    </source>
</evidence>
<sequence>MSAAIEESILNHNKVLVSVLEQLKEVNSKYACVNPADVRNRYDTMHGIIETKITEINERKDYIKKCINDLEECKKPIAEMEKVLKEIGETSNKGRVGTLFGLCKQTIKENEISMDEIEQMVSDFPYDEQNEIKNYNKQNDIIRC</sequence>
<name>A0A6C0JF95_9ZZZZ</name>
<organism evidence="1">
    <name type="scientific">viral metagenome</name>
    <dbReference type="NCBI Taxonomy" id="1070528"/>
    <lineage>
        <taxon>unclassified sequences</taxon>
        <taxon>metagenomes</taxon>
        <taxon>organismal metagenomes</taxon>
    </lineage>
</organism>